<evidence type="ECO:0000259" key="3">
    <source>
        <dbReference type="Pfam" id="PF13456"/>
    </source>
</evidence>
<reference evidence="4" key="2">
    <citation type="submission" date="2023-06" db="EMBL/GenBank/DDBJ databases">
        <authorList>
            <person name="Ma L."/>
            <person name="Liu K.-W."/>
            <person name="Li Z."/>
            <person name="Hsiao Y.-Y."/>
            <person name="Qi Y."/>
            <person name="Fu T."/>
            <person name="Tang G."/>
            <person name="Zhang D."/>
            <person name="Sun W.-H."/>
            <person name="Liu D.-K."/>
            <person name="Li Y."/>
            <person name="Chen G.-Z."/>
            <person name="Liu X.-D."/>
            <person name="Liao X.-Y."/>
            <person name="Jiang Y.-T."/>
            <person name="Yu X."/>
            <person name="Hao Y."/>
            <person name="Huang J."/>
            <person name="Zhao X.-W."/>
            <person name="Ke S."/>
            <person name="Chen Y.-Y."/>
            <person name="Wu W.-L."/>
            <person name="Hsu J.-L."/>
            <person name="Lin Y.-F."/>
            <person name="Huang M.-D."/>
            <person name="Li C.-Y."/>
            <person name="Huang L."/>
            <person name="Wang Z.-W."/>
            <person name="Zhao X."/>
            <person name="Zhong W.-Y."/>
            <person name="Peng D.-H."/>
            <person name="Ahmad S."/>
            <person name="Lan S."/>
            <person name="Zhang J.-S."/>
            <person name="Tsai W.-C."/>
            <person name="Van De Peer Y."/>
            <person name="Liu Z.-J."/>
        </authorList>
    </citation>
    <scope>NUCLEOTIDE SEQUENCE</scope>
    <source>
        <strain evidence="4">SCP</strain>
        <tissue evidence="4">Leaves</tissue>
    </source>
</reference>
<name>A0AAV9A843_ACOGR</name>
<dbReference type="AlphaFoldDB" id="A0AAV9A843"/>
<evidence type="ECO:0000313" key="5">
    <source>
        <dbReference type="Proteomes" id="UP001179952"/>
    </source>
</evidence>
<accession>A0AAV9A843</accession>
<dbReference type="Pfam" id="PF10536">
    <property type="entry name" value="PMD"/>
    <property type="match status" value="1"/>
</dbReference>
<dbReference type="InterPro" id="IPR044824">
    <property type="entry name" value="MAIN-like"/>
</dbReference>
<dbReference type="PANTHER" id="PTHR46033">
    <property type="entry name" value="PROTEIN MAIN-LIKE 2"/>
    <property type="match status" value="1"/>
</dbReference>
<keyword evidence="5" id="KW-1185">Reference proteome</keyword>
<dbReference type="PANTHER" id="PTHR46033:SF8">
    <property type="entry name" value="PROTEIN MAINTENANCE OF MERISTEMS-LIKE"/>
    <property type="match status" value="1"/>
</dbReference>
<feature type="domain" description="RNase H type-1" evidence="3">
    <location>
        <begin position="15"/>
        <end position="51"/>
    </location>
</feature>
<reference evidence="4" key="1">
    <citation type="journal article" date="2023" name="Nat. Commun.">
        <title>Diploid and tetraploid genomes of Acorus and the evolution of monocots.</title>
        <authorList>
            <person name="Ma L."/>
            <person name="Liu K.W."/>
            <person name="Li Z."/>
            <person name="Hsiao Y.Y."/>
            <person name="Qi Y."/>
            <person name="Fu T."/>
            <person name="Tang G.D."/>
            <person name="Zhang D."/>
            <person name="Sun W.H."/>
            <person name="Liu D.K."/>
            <person name="Li Y."/>
            <person name="Chen G.Z."/>
            <person name="Liu X.D."/>
            <person name="Liao X.Y."/>
            <person name="Jiang Y.T."/>
            <person name="Yu X."/>
            <person name="Hao Y."/>
            <person name="Huang J."/>
            <person name="Zhao X.W."/>
            <person name="Ke S."/>
            <person name="Chen Y.Y."/>
            <person name="Wu W.L."/>
            <person name="Hsu J.L."/>
            <person name="Lin Y.F."/>
            <person name="Huang M.D."/>
            <person name="Li C.Y."/>
            <person name="Huang L."/>
            <person name="Wang Z.W."/>
            <person name="Zhao X."/>
            <person name="Zhong W.Y."/>
            <person name="Peng D.H."/>
            <person name="Ahmad S."/>
            <person name="Lan S."/>
            <person name="Zhang J.S."/>
            <person name="Tsai W.C."/>
            <person name="Van de Peer Y."/>
            <person name="Liu Z.J."/>
        </authorList>
    </citation>
    <scope>NUCLEOTIDE SEQUENCE</scope>
    <source>
        <strain evidence="4">SCP</strain>
    </source>
</reference>
<dbReference type="GO" id="GO:0010073">
    <property type="term" value="P:meristem maintenance"/>
    <property type="evidence" value="ECO:0007669"/>
    <property type="project" value="InterPro"/>
</dbReference>
<dbReference type="InterPro" id="IPR019557">
    <property type="entry name" value="AminoTfrase-like_pln_mobile"/>
</dbReference>
<feature type="compositionally biased region" description="Basic and acidic residues" evidence="1">
    <location>
        <begin position="234"/>
        <end position="252"/>
    </location>
</feature>
<evidence type="ECO:0000256" key="1">
    <source>
        <dbReference type="SAM" id="MobiDB-lite"/>
    </source>
</evidence>
<evidence type="ECO:0000259" key="2">
    <source>
        <dbReference type="Pfam" id="PF10536"/>
    </source>
</evidence>
<proteinExistence type="predicted"/>
<dbReference type="Pfam" id="PF13456">
    <property type="entry name" value="RVT_3"/>
    <property type="match status" value="1"/>
</dbReference>
<dbReference type="GO" id="GO:0003676">
    <property type="term" value="F:nucleic acid binding"/>
    <property type="evidence" value="ECO:0007669"/>
    <property type="project" value="InterPro"/>
</dbReference>
<dbReference type="Proteomes" id="UP001179952">
    <property type="component" value="Unassembled WGS sequence"/>
</dbReference>
<feature type="region of interest" description="Disordered" evidence="1">
    <location>
        <begin position="217"/>
        <end position="252"/>
    </location>
</feature>
<evidence type="ECO:0008006" key="6">
    <source>
        <dbReference type="Google" id="ProtNLM"/>
    </source>
</evidence>
<organism evidence="4 5">
    <name type="scientific">Acorus gramineus</name>
    <name type="common">Dwarf sweet flag</name>
    <dbReference type="NCBI Taxonomy" id="55184"/>
    <lineage>
        <taxon>Eukaryota</taxon>
        <taxon>Viridiplantae</taxon>
        <taxon>Streptophyta</taxon>
        <taxon>Embryophyta</taxon>
        <taxon>Tracheophyta</taxon>
        <taxon>Spermatophyta</taxon>
        <taxon>Magnoliopsida</taxon>
        <taxon>Liliopsida</taxon>
        <taxon>Acoraceae</taxon>
        <taxon>Acorus</taxon>
    </lineage>
</organism>
<dbReference type="GO" id="GO:0004523">
    <property type="term" value="F:RNA-DNA hybrid ribonuclease activity"/>
    <property type="evidence" value="ECO:0007669"/>
    <property type="project" value="InterPro"/>
</dbReference>
<comment type="caution">
    <text evidence="4">The sequence shown here is derived from an EMBL/GenBank/DDBJ whole genome shotgun (WGS) entry which is preliminary data.</text>
</comment>
<gene>
    <name evidence="4" type="ORF">QJS04_geneDACA020315</name>
</gene>
<feature type="domain" description="Aminotransferase-like plant mobile" evidence="2">
    <location>
        <begin position="61"/>
        <end position="151"/>
    </location>
</feature>
<dbReference type="EMBL" id="JAUJYN010000011">
    <property type="protein sequence ID" value="KAK1260302.1"/>
    <property type="molecule type" value="Genomic_DNA"/>
</dbReference>
<protein>
    <recommendedName>
        <fullName evidence="6">RNase H type-1 domain-containing protein</fullName>
    </recommendedName>
</protein>
<sequence length="272" mass="31585">METKVDEHKAPSMVPAARLINEGGKLLLNFKAWKVTHIYREGNQVADYLAAAQSPLGSTIFHPEQLGTELTTLIKADKEEIHVPDRVVRQFGFKQDISCEIERIDRINKRGRQNVDWVEFHGTYLKQWDQREDYIHDFPRTQSSMRYMEWYGEQTVRHITPPPPPRPPHRYIEDNMVPAMQNMSELLARGALLYPNYEEWGRIVVVTNLVEAVVRDMPQPEDDDSYVPSPNRGGLHDNYNDTTGRGRRDDSHHNSNFLYTARCIVFFNTTCS</sequence>
<dbReference type="InterPro" id="IPR002156">
    <property type="entry name" value="RNaseH_domain"/>
</dbReference>
<evidence type="ECO:0000313" key="4">
    <source>
        <dbReference type="EMBL" id="KAK1260302.1"/>
    </source>
</evidence>